<evidence type="ECO:0000313" key="1">
    <source>
        <dbReference type="EMBL" id="EAY21346.1"/>
    </source>
</evidence>
<name>A2DEC8_TRIV3</name>
<gene>
    <name evidence="1" type="ORF">TVAG_167210</name>
</gene>
<dbReference type="SMR" id="A2DEC8"/>
<dbReference type="VEuPathDB" id="TrichDB:TVAG_167210"/>
<organism evidence="1 2">
    <name type="scientific">Trichomonas vaginalis (strain ATCC PRA-98 / G3)</name>
    <dbReference type="NCBI Taxonomy" id="412133"/>
    <lineage>
        <taxon>Eukaryota</taxon>
        <taxon>Metamonada</taxon>
        <taxon>Parabasalia</taxon>
        <taxon>Trichomonadida</taxon>
        <taxon>Trichomonadidae</taxon>
        <taxon>Trichomonas</taxon>
    </lineage>
</organism>
<dbReference type="InParanoid" id="A2DEC8"/>
<dbReference type="AlphaFoldDB" id="A2DEC8"/>
<evidence type="ECO:0000313" key="2">
    <source>
        <dbReference type="Proteomes" id="UP000001542"/>
    </source>
</evidence>
<keyword evidence="2" id="KW-1185">Reference proteome</keyword>
<protein>
    <recommendedName>
        <fullName evidence="3">Condensation domain-containing protein</fullName>
    </recommendedName>
</protein>
<reference evidence="1" key="1">
    <citation type="submission" date="2006-10" db="EMBL/GenBank/DDBJ databases">
        <authorList>
            <person name="Amadeo P."/>
            <person name="Zhao Q."/>
            <person name="Wortman J."/>
            <person name="Fraser-Liggett C."/>
            <person name="Carlton J."/>
        </authorList>
    </citation>
    <scope>NUCLEOTIDE SEQUENCE</scope>
    <source>
        <strain evidence="1">G3</strain>
    </source>
</reference>
<dbReference type="Proteomes" id="UP000001542">
    <property type="component" value="Unassembled WGS sequence"/>
</dbReference>
<dbReference type="RefSeq" id="XP_001582332.1">
    <property type="nucleotide sequence ID" value="XM_001582282.1"/>
</dbReference>
<dbReference type="EMBL" id="DS113191">
    <property type="protein sequence ID" value="EAY21346.1"/>
    <property type="molecule type" value="Genomic_DNA"/>
</dbReference>
<accession>A2DEC8</accession>
<proteinExistence type="predicted"/>
<dbReference type="KEGG" id="tva:5466894"/>
<evidence type="ECO:0008006" key="3">
    <source>
        <dbReference type="Google" id="ProtNLM"/>
    </source>
</evidence>
<sequence>MSIQRRLADNIDTMWMKSNTNVVGVWKFNSENDRDSNLEKLCKSFAGLHSHFENNHIIFEKRDVPVFKVPDAIKNLDEIADYVDLHCTRPLTTALSSIAIAEDAIAIVGSHCVLDGGTLTYLNNLMVQNLPIPEIGINPSTYEPFIEKINSMNYYLPPIPCDEKAVRFSTKDPQRLATTPYIMSMREHLKINDFQVYSQKDKKLHGFTESMFSSMILSMSAFNGKFDKTGLWEVFGTRPHAEKGYKLTQGQYFSNFNVYAENVTENDNVQTLMSKLREHMNYQIKRGAPWASLRGYRDNHFDGKIQEGTFTVLSSIGEFKTGGPVKDFLLQTTGNGEYGPSLNILSYNVKKPNDNDFYFVHSHSPQYFSFRESKAWINSVKYAVSKINPQTKIGDAVAELTDFQKQIMKKYDTVAKSIKF</sequence>
<dbReference type="VEuPathDB" id="TrichDB:TVAGG3_0175430"/>
<reference evidence="1" key="2">
    <citation type="journal article" date="2007" name="Science">
        <title>Draft genome sequence of the sexually transmitted pathogen Trichomonas vaginalis.</title>
        <authorList>
            <person name="Carlton J.M."/>
            <person name="Hirt R.P."/>
            <person name="Silva J.C."/>
            <person name="Delcher A.L."/>
            <person name="Schatz M."/>
            <person name="Zhao Q."/>
            <person name="Wortman J.R."/>
            <person name="Bidwell S.L."/>
            <person name="Alsmark U.C.M."/>
            <person name="Besteiro S."/>
            <person name="Sicheritz-Ponten T."/>
            <person name="Noel C.J."/>
            <person name="Dacks J.B."/>
            <person name="Foster P.G."/>
            <person name="Simillion C."/>
            <person name="Van de Peer Y."/>
            <person name="Miranda-Saavedra D."/>
            <person name="Barton G.J."/>
            <person name="Westrop G.D."/>
            <person name="Mueller S."/>
            <person name="Dessi D."/>
            <person name="Fiori P.L."/>
            <person name="Ren Q."/>
            <person name="Paulsen I."/>
            <person name="Zhang H."/>
            <person name="Bastida-Corcuera F.D."/>
            <person name="Simoes-Barbosa A."/>
            <person name="Brown M.T."/>
            <person name="Hayes R.D."/>
            <person name="Mukherjee M."/>
            <person name="Okumura C.Y."/>
            <person name="Schneider R."/>
            <person name="Smith A.J."/>
            <person name="Vanacova S."/>
            <person name="Villalvazo M."/>
            <person name="Haas B.J."/>
            <person name="Pertea M."/>
            <person name="Feldblyum T.V."/>
            <person name="Utterback T.R."/>
            <person name="Shu C.L."/>
            <person name="Osoegawa K."/>
            <person name="de Jong P.J."/>
            <person name="Hrdy I."/>
            <person name="Horvathova L."/>
            <person name="Zubacova Z."/>
            <person name="Dolezal P."/>
            <person name="Malik S.B."/>
            <person name="Logsdon J.M. Jr."/>
            <person name="Henze K."/>
            <person name="Gupta A."/>
            <person name="Wang C.C."/>
            <person name="Dunne R.L."/>
            <person name="Upcroft J.A."/>
            <person name="Upcroft P."/>
            <person name="White O."/>
            <person name="Salzberg S.L."/>
            <person name="Tang P."/>
            <person name="Chiu C.-H."/>
            <person name="Lee Y.-S."/>
            <person name="Embley T.M."/>
            <person name="Coombs G.H."/>
            <person name="Mottram J.C."/>
            <person name="Tachezy J."/>
            <person name="Fraser-Liggett C.M."/>
            <person name="Johnson P.J."/>
        </authorList>
    </citation>
    <scope>NUCLEOTIDE SEQUENCE [LARGE SCALE GENOMIC DNA]</scope>
    <source>
        <strain evidence="1">G3</strain>
    </source>
</reference>